<evidence type="ECO:0000313" key="3">
    <source>
        <dbReference type="Proteomes" id="UP000694388"/>
    </source>
</evidence>
<keyword evidence="3" id="KW-1185">Reference proteome</keyword>
<dbReference type="Ensembl" id="ENSEBUT00000006190.1">
    <property type="protein sequence ID" value="ENSEBUP00000005746.1"/>
    <property type="gene ID" value="ENSEBUG00000003884.1"/>
</dbReference>
<sequence>MWILDYFIHMAKAVFIKGEKYRFQLLYDIMGGVMELPLVICPKMARQLRCLQVMNHCIETPHYEGVDQEKKREKLANEIFELLLRSGIVEDGDTEELRNIQNKFCSPCGLFETWKKQLVQRFLEFNLPSEHEPQLLKAVRCSLEQRLVTKEANDNKTDEPEYSSSDDTNRLARRMIKAAFCSLFDDSQDSLETFEPLKGLQRSQSPSARPGMEGPSHKKSDRPTNSGVSTPANVLMKEGDEMDLNFSENCVMESPPNVRSSLPEEAAAQSEMASGVAGGQSSNSVGGATKAKRAKPTLSPPVNHTSLVHKDKANLKRMRAGTTSHSVDNLPQSVVKRKIYFDSLSLQQSSLASSSYSSEGLDYLHDEHDFKRMRQRMDTATEEKSTWSDEEANFPATKKTLDLAKGSKWKTFVIASTTEGGRRLCIHPCLFVCLSVSRISQKIMDGFGRNLVDRLGV</sequence>
<accession>A0A8C4NGS0</accession>
<dbReference type="Proteomes" id="UP000694388">
    <property type="component" value="Unplaced"/>
</dbReference>
<feature type="compositionally biased region" description="Polar residues" evidence="1">
    <location>
        <begin position="223"/>
        <end position="232"/>
    </location>
</feature>
<evidence type="ECO:0000313" key="2">
    <source>
        <dbReference type="Ensembl" id="ENSEBUP00000005746.1"/>
    </source>
</evidence>
<feature type="region of interest" description="Disordered" evidence="1">
    <location>
        <begin position="250"/>
        <end position="312"/>
    </location>
</feature>
<feature type="region of interest" description="Disordered" evidence="1">
    <location>
        <begin position="198"/>
        <end position="233"/>
    </location>
</feature>
<name>A0A8C4NGS0_EPTBU</name>
<evidence type="ECO:0000256" key="1">
    <source>
        <dbReference type="SAM" id="MobiDB-lite"/>
    </source>
</evidence>
<dbReference type="AlphaFoldDB" id="A0A8C4NGS0"/>
<reference evidence="2" key="1">
    <citation type="submission" date="2025-08" db="UniProtKB">
        <authorList>
            <consortium name="Ensembl"/>
        </authorList>
    </citation>
    <scope>IDENTIFICATION</scope>
</reference>
<protein>
    <submittedName>
        <fullName evidence="2">Uncharacterized protein</fullName>
    </submittedName>
</protein>
<proteinExistence type="predicted"/>
<organism evidence="2 3">
    <name type="scientific">Eptatretus burgeri</name>
    <name type="common">Inshore hagfish</name>
    <dbReference type="NCBI Taxonomy" id="7764"/>
    <lineage>
        <taxon>Eukaryota</taxon>
        <taxon>Metazoa</taxon>
        <taxon>Chordata</taxon>
        <taxon>Craniata</taxon>
        <taxon>Vertebrata</taxon>
        <taxon>Cyclostomata</taxon>
        <taxon>Myxini</taxon>
        <taxon>Myxiniformes</taxon>
        <taxon>Myxinidae</taxon>
        <taxon>Eptatretinae</taxon>
        <taxon>Eptatretus</taxon>
    </lineage>
</organism>
<reference evidence="2" key="2">
    <citation type="submission" date="2025-09" db="UniProtKB">
        <authorList>
            <consortium name="Ensembl"/>
        </authorList>
    </citation>
    <scope>IDENTIFICATION</scope>
</reference>